<dbReference type="EMBL" id="JACQXR010000062">
    <property type="protein sequence ID" value="MBI4726595.1"/>
    <property type="molecule type" value="Genomic_DNA"/>
</dbReference>
<reference evidence="1" key="1">
    <citation type="submission" date="2020-07" db="EMBL/GenBank/DDBJ databases">
        <title>Huge and variable diversity of episymbiotic CPR bacteria and DPANN archaea in groundwater ecosystems.</title>
        <authorList>
            <person name="He C.Y."/>
            <person name="Keren R."/>
            <person name="Whittaker M."/>
            <person name="Farag I.F."/>
            <person name="Doudna J."/>
            <person name="Cate J.H.D."/>
            <person name="Banfield J.F."/>
        </authorList>
    </citation>
    <scope>NUCLEOTIDE SEQUENCE</scope>
    <source>
        <strain evidence="1">NC_groundwater_1520_Pr4_B-0.1um_53_5</strain>
    </source>
</reference>
<dbReference type="AlphaFoldDB" id="A0A933I8H9"/>
<dbReference type="Proteomes" id="UP000736328">
    <property type="component" value="Unassembled WGS sequence"/>
</dbReference>
<organism evidence="1 2">
    <name type="scientific">candidate division TA06 bacterium</name>
    <dbReference type="NCBI Taxonomy" id="2250710"/>
    <lineage>
        <taxon>Bacteria</taxon>
        <taxon>Bacteria division TA06</taxon>
    </lineage>
</organism>
<comment type="caution">
    <text evidence="1">The sequence shown here is derived from an EMBL/GenBank/DDBJ whole genome shotgun (WGS) entry which is preliminary data.</text>
</comment>
<accession>A0A933I8H9</accession>
<evidence type="ECO:0008006" key="3">
    <source>
        <dbReference type="Google" id="ProtNLM"/>
    </source>
</evidence>
<gene>
    <name evidence="1" type="ORF">HY768_05145</name>
</gene>
<sequence length="231" mass="24894">MAKDPAELVESVLKMEAVRHSVAVAKEDGTMVKASAGAPGNLGEVVAFLGSAAEVISSNLALGELSSVLAEGQNHKMLILPHQTVYLGVDLDPAQSPWWVLQPSPLDLLSESKMAEISEAEELLKQKMILVNLLLEEFGAKGEKAPEWRELLAREIKNVDPSGRLAKMVAAGPGQISRNEGVKADISKKEVGDAFEKLVNLTCKKAIASLGFVEVKQKFQTVISRLATEKR</sequence>
<protein>
    <recommendedName>
        <fullName evidence="3">Roadblock/LAMTOR2 domain-containing protein</fullName>
    </recommendedName>
</protein>
<proteinExistence type="predicted"/>
<name>A0A933I8H9_UNCT6</name>
<evidence type="ECO:0000313" key="1">
    <source>
        <dbReference type="EMBL" id="MBI4726595.1"/>
    </source>
</evidence>
<evidence type="ECO:0000313" key="2">
    <source>
        <dbReference type="Proteomes" id="UP000736328"/>
    </source>
</evidence>